<dbReference type="CDD" id="cd00761">
    <property type="entry name" value="Glyco_tranf_GTA_type"/>
    <property type="match status" value="1"/>
</dbReference>
<evidence type="ECO:0000313" key="4">
    <source>
        <dbReference type="Proteomes" id="UP000683575"/>
    </source>
</evidence>
<feature type="region of interest" description="Disordered" evidence="1">
    <location>
        <begin position="463"/>
        <end position="526"/>
    </location>
</feature>
<dbReference type="PANTHER" id="PTHR43685">
    <property type="entry name" value="GLYCOSYLTRANSFERASE"/>
    <property type="match status" value="1"/>
</dbReference>
<dbReference type="InterPro" id="IPR050834">
    <property type="entry name" value="Glycosyltransf_2"/>
</dbReference>
<feature type="domain" description="Glycosyltransferase 2-like" evidence="2">
    <location>
        <begin position="33"/>
        <end position="143"/>
    </location>
</feature>
<dbReference type="PANTHER" id="PTHR43685:SF3">
    <property type="entry name" value="SLR2126 PROTEIN"/>
    <property type="match status" value="1"/>
</dbReference>
<dbReference type="EC" id="2.4.-.-" evidence="3"/>
<proteinExistence type="predicted"/>
<name>A0A975SXS8_9ACTN</name>
<evidence type="ECO:0000313" key="3">
    <source>
        <dbReference type="EMBL" id="QWZ07233.1"/>
    </source>
</evidence>
<dbReference type="RefSeq" id="WP_216938744.1">
    <property type="nucleotide sequence ID" value="NZ_CP077062.1"/>
</dbReference>
<dbReference type="KEGG" id="nps:KRR39_17410"/>
<keyword evidence="4" id="KW-1185">Reference proteome</keyword>
<organism evidence="3 4">
    <name type="scientific">Nocardioides panacis</name>
    <dbReference type="NCBI Taxonomy" id="2849501"/>
    <lineage>
        <taxon>Bacteria</taxon>
        <taxon>Bacillati</taxon>
        <taxon>Actinomycetota</taxon>
        <taxon>Actinomycetes</taxon>
        <taxon>Propionibacteriales</taxon>
        <taxon>Nocardioidaceae</taxon>
        <taxon>Nocardioides</taxon>
    </lineage>
</organism>
<keyword evidence="3" id="KW-0808">Transferase</keyword>
<dbReference type="Pfam" id="PF00535">
    <property type="entry name" value="Glycos_transf_2"/>
    <property type="match status" value="1"/>
</dbReference>
<dbReference type="AlphaFoldDB" id="A0A975SXS8"/>
<keyword evidence="3" id="KW-0328">Glycosyltransferase</keyword>
<gene>
    <name evidence="3" type="ORF">KRR39_17410</name>
</gene>
<feature type="compositionally biased region" description="Basic and acidic residues" evidence="1">
    <location>
        <begin position="494"/>
        <end position="509"/>
    </location>
</feature>
<evidence type="ECO:0000259" key="2">
    <source>
        <dbReference type="Pfam" id="PF00535"/>
    </source>
</evidence>
<dbReference type="GO" id="GO:0016757">
    <property type="term" value="F:glycosyltransferase activity"/>
    <property type="evidence" value="ECO:0007669"/>
    <property type="project" value="UniProtKB-KW"/>
</dbReference>
<accession>A0A975SXS8</accession>
<dbReference type="Proteomes" id="UP000683575">
    <property type="component" value="Chromosome"/>
</dbReference>
<sequence length="526" mass="58699">MTEQPAQSRVWGNAWRDLTPPVLGAWKPELSVSVVIPAHQAAETLPYCLAGLAAQTYPAELLQVVVVDDGSTPALQLPELRPENTSVLRTSESWGRAHACRQGAEFADGDVIHWLDSDMLLHHDEVEAQLRWHHLVDYAVVLGHKLFMDPAEGMPSVQDAFEEVRAGRAGKLFDGRWTATHDWVEEFVAKHDDLNACTFHAYLVHVGASASVRRDFYLTTGGLDSTLKLGEDVELGYRLAQRGALFVPDREARSWHLGRSTVMRRQNEVNRYNRPFVTDRITDLRHWRKKGRSYSVPWLQAVVDTRGASFEDVTYTVDGLLTGNVADLEVVLLGDWTQHGDERRPPLEDAQLDARMLHAEYVGEPRVQFGAELSATAYPAAWRLVAPAGWSPSRDTLRRMTREANGQNRGLLSVMMPDGTSARFERTSTFARALLLRAEGEDLDDVADGVTGSWWYDGPEEGFTHVSSRVETPTGDLTRAVARPMRHPAATAPRPDDGPADGRTDDRPGVRQTARRALGAVRRRLR</sequence>
<protein>
    <submittedName>
        <fullName evidence="3">Glycosyltransferase</fullName>
        <ecNumber evidence="3">2.4.-.-</ecNumber>
    </submittedName>
</protein>
<dbReference type="InterPro" id="IPR001173">
    <property type="entry name" value="Glyco_trans_2-like"/>
</dbReference>
<dbReference type="EMBL" id="CP077062">
    <property type="protein sequence ID" value="QWZ07233.1"/>
    <property type="molecule type" value="Genomic_DNA"/>
</dbReference>
<reference evidence="3" key="1">
    <citation type="submission" date="2021-06" db="EMBL/GenBank/DDBJ databases">
        <title>Complete genome sequence of Nocardioides sp. G188.</title>
        <authorList>
            <person name="Im W.-T."/>
        </authorList>
    </citation>
    <scope>NUCLEOTIDE SEQUENCE</scope>
    <source>
        <strain evidence="3">G188</strain>
    </source>
</reference>
<evidence type="ECO:0000256" key="1">
    <source>
        <dbReference type="SAM" id="MobiDB-lite"/>
    </source>
</evidence>